<protein>
    <recommendedName>
        <fullName evidence="3">Amino acid permease/ SLC12A domain-containing protein</fullName>
    </recommendedName>
</protein>
<keyword evidence="2" id="KW-1185">Reference proteome</keyword>
<evidence type="ECO:0008006" key="3">
    <source>
        <dbReference type="Google" id="ProtNLM"/>
    </source>
</evidence>
<accession>A0ABN7AS05</accession>
<sequence length="67" mass="7016">MNFLDFPPVAAYAAGCRFIGNSSHGGFRSACVTLTPFLVLMQLCALIGNTSILGAQVPTLSDILSEP</sequence>
<dbReference type="Proteomes" id="UP001307889">
    <property type="component" value="Chromosome 4"/>
</dbReference>
<dbReference type="EMBL" id="AP028912">
    <property type="protein sequence ID" value="BES93705.1"/>
    <property type="molecule type" value="Genomic_DNA"/>
</dbReference>
<reference evidence="1 2" key="1">
    <citation type="submission" date="2023-09" db="EMBL/GenBank/DDBJ databases">
        <title>Nesidiocoris tenuis whole genome shotgun sequence.</title>
        <authorList>
            <person name="Shibata T."/>
            <person name="Shimoda M."/>
            <person name="Kobayashi T."/>
            <person name="Uehara T."/>
        </authorList>
    </citation>
    <scope>NUCLEOTIDE SEQUENCE [LARGE SCALE GENOMIC DNA]</scope>
    <source>
        <strain evidence="1 2">Japan</strain>
    </source>
</reference>
<proteinExistence type="predicted"/>
<evidence type="ECO:0000313" key="1">
    <source>
        <dbReference type="EMBL" id="BES93705.1"/>
    </source>
</evidence>
<name>A0ABN7AS05_9HEMI</name>
<evidence type="ECO:0000313" key="2">
    <source>
        <dbReference type="Proteomes" id="UP001307889"/>
    </source>
</evidence>
<gene>
    <name evidence="1" type="ORF">NTJ_06514</name>
</gene>
<organism evidence="1 2">
    <name type="scientific">Nesidiocoris tenuis</name>
    <dbReference type="NCBI Taxonomy" id="355587"/>
    <lineage>
        <taxon>Eukaryota</taxon>
        <taxon>Metazoa</taxon>
        <taxon>Ecdysozoa</taxon>
        <taxon>Arthropoda</taxon>
        <taxon>Hexapoda</taxon>
        <taxon>Insecta</taxon>
        <taxon>Pterygota</taxon>
        <taxon>Neoptera</taxon>
        <taxon>Paraneoptera</taxon>
        <taxon>Hemiptera</taxon>
        <taxon>Heteroptera</taxon>
        <taxon>Panheteroptera</taxon>
        <taxon>Cimicomorpha</taxon>
        <taxon>Miridae</taxon>
        <taxon>Dicyphina</taxon>
        <taxon>Nesidiocoris</taxon>
    </lineage>
</organism>